<dbReference type="SMART" id="SM00822">
    <property type="entry name" value="PKS_KR"/>
    <property type="match status" value="1"/>
</dbReference>
<dbReference type="PRINTS" id="PR00081">
    <property type="entry name" value="GDHRDH"/>
</dbReference>
<dbReference type="SUPFAM" id="SSF51735">
    <property type="entry name" value="NAD(P)-binding Rossmann-fold domains"/>
    <property type="match status" value="1"/>
</dbReference>
<protein>
    <submittedName>
        <fullName evidence="5">SDR family NAD(P)-dependent oxidoreductase</fullName>
    </submittedName>
</protein>
<dbReference type="PRINTS" id="PR00080">
    <property type="entry name" value="SDRFAMILY"/>
</dbReference>
<evidence type="ECO:0000259" key="4">
    <source>
        <dbReference type="SMART" id="SM00822"/>
    </source>
</evidence>
<dbReference type="InterPro" id="IPR057326">
    <property type="entry name" value="KR_dom"/>
</dbReference>
<accession>A0ABS0H2D7</accession>
<evidence type="ECO:0000256" key="2">
    <source>
        <dbReference type="ARBA" id="ARBA00023002"/>
    </source>
</evidence>
<dbReference type="PANTHER" id="PTHR44196:SF2">
    <property type="entry name" value="SHORT-CHAIN DEHYDROGENASE-RELATED"/>
    <property type="match status" value="1"/>
</dbReference>
<dbReference type="Gene3D" id="3.40.50.720">
    <property type="entry name" value="NAD(P)-binding Rossmann-like Domain"/>
    <property type="match status" value="1"/>
</dbReference>
<feature type="domain" description="Ketoreductase" evidence="4">
    <location>
        <begin position="8"/>
        <end position="190"/>
    </location>
</feature>
<dbReference type="InterPro" id="IPR036291">
    <property type="entry name" value="NAD(P)-bd_dom_sf"/>
</dbReference>
<keyword evidence="2" id="KW-0560">Oxidoreductase</keyword>
<name>A0ABS0H2D7_9ACTN</name>
<dbReference type="PROSITE" id="PS00061">
    <property type="entry name" value="ADH_SHORT"/>
    <property type="match status" value="1"/>
</dbReference>
<dbReference type="Pfam" id="PF00106">
    <property type="entry name" value="adh_short"/>
    <property type="match status" value="1"/>
</dbReference>
<organism evidence="5 6">
    <name type="scientific">Plantactinospora alkalitolerans</name>
    <dbReference type="NCBI Taxonomy" id="2789879"/>
    <lineage>
        <taxon>Bacteria</taxon>
        <taxon>Bacillati</taxon>
        <taxon>Actinomycetota</taxon>
        <taxon>Actinomycetes</taxon>
        <taxon>Micromonosporales</taxon>
        <taxon>Micromonosporaceae</taxon>
        <taxon>Plantactinospora</taxon>
    </lineage>
</organism>
<comment type="similarity">
    <text evidence="1 3">Belongs to the short-chain dehydrogenases/reductases (SDR) family.</text>
</comment>
<dbReference type="PANTHER" id="PTHR44196">
    <property type="entry name" value="DEHYDROGENASE/REDUCTASE SDR FAMILY MEMBER 7B"/>
    <property type="match status" value="1"/>
</dbReference>
<reference evidence="5 6" key="1">
    <citation type="submission" date="2020-11" db="EMBL/GenBank/DDBJ databases">
        <title>A novel isolate from a Black sea contaminated sediment with potential to produce alkanes: Plantactinospora alkalitolerans sp. nov.</title>
        <authorList>
            <person name="Carro L."/>
            <person name="Veyisoglu A."/>
            <person name="Guven K."/>
            <person name="Schumann P."/>
            <person name="Klenk H.-P."/>
            <person name="Sahin N."/>
        </authorList>
    </citation>
    <scope>NUCLEOTIDE SEQUENCE [LARGE SCALE GENOMIC DNA]</scope>
    <source>
        <strain evidence="5 6">S1510</strain>
    </source>
</reference>
<evidence type="ECO:0000313" key="5">
    <source>
        <dbReference type="EMBL" id="MBF9132610.1"/>
    </source>
</evidence>
<dbReference type="InterPro" id="IPR002347">
    <property type="entry name" value="SDR_fam"/>
</dbReference>
<dbReference type="Proteomes" id="UP000638560">
    <property type="component" value="Unassembled WGS sequence"/>
</dbReference>
<evidence type="ECO:0000256" key="1">
    <source>
        <dbReference type="ARBA" id="ARBA00006484"/>
    </source>
</evidence>
<dbReference type="RefSeq" id="WP_196204136.1">
    <property type="nucleotide sequence ID" value="NZ_JADPUN010000243.1"/>
</dbReference>
<proteinExistence type="inferred from homology"/>
<evidence type="ECO:0000256" key="3">
    <source>
        <dbReference type="RuleBase" id="RU000363"/>
    </source>
</evidence>
<comment type="caution">
    <text evidence="5">The sequence shown here is derived from an EMBL/GenBank/DDBJ whole genome shotgun (WGS) entry which is preliminary data.</text>
</comment>
<dbReference type="InterPro" id="IPR020904">
    <property type="entry name" value="Sc_DH/Rdtase_CS"/>
</dbReference>
<keyword evidence="6" id="KW-1185">Reference proteome</keyword>
<gene>
    <name evidence="5" type="ORF">I0C86_27190</name>
</gene>
<sequence>MTNPTGKPLAVVTGASSGIGYELAKQFAQHGFDLVVAAEDDDISRAARDFEALGATVEAVQTDLASYDGVERLCRQATSNGRSIDALAINAGIGVHGEFASTNLDDELRLIDLNVRSAVHLAKRGVQDMVGRGEGRILFTSSIAATQPGPFEAAYAASKSFLLSFSEALRNELKGTGITVTALMPGPTDTEFFERAGMQDTRVGAGKKDDAAEVARHGFEALMKGKDHVVAGSVKNRVLAGASKLTPETVKAQMHRKMAEPGSGKD</sequence>
<evidence type="ECO:0000313" key="6">
    <source>
        <dbReference type="Proteomes" id="UP000638560"/>
    </source>
</evidence>
<dbReference type="CDD" id="cd05233">
    <property type="entry name" value="SDR_c"/>
    <property type="match status" value="1"/>
</dbReference>
<dbReference type="EMBL" id="JADPUN010000243">
    <property type="protein sequence ID" value="MBF9132610.1"/>
    <property type="molecule type" value="Genomic_DNA"/>
</dbReference>